<dbReference type="Pfam" id="PF05670">
    <property type="entry name" value="NFACT-R_1"/>
    <property type="match status" value="1"/>
</dbReference>
<dbReference type="InterPro" id="IPR043682">
    <property type="entry name" value="RqcH_bacterial"/>
</dbReference>
<dbReference type="GO" id="GO:0019843">
    <property type="term" value="F:rRNA binding"/>
    <property type="evidence" value="ECO:0007669"/>
    <property type="project" value="UniProtKB-UniRule"/>
</dbReference>
<dbReference type="AlphaFoldDB" id="A0A9E8RYI0"/>
<evidence type="ECO:0000259" key="6">
    <source>
        <dbReference type="Pfam" id="PF05670"/>
    </source>
</evidence>
<evidence type="ECO:0000313" key="8">
    <source>
        <dbReference type="Proteomes" id="UP001164718"/>
    </source>
</evidence>
<accession>A0A9E8RYI0</accession>
<dbReference type="InterPro" id="IPR051608">
    <property type="entry name" value="RQC_Subunit_NEMF"/>
</dbReference>
<name>A0A9E8RYI0_9BACI</name>
<organism evidence="7 8">
    <name type="scientific">Fervidibacillus albus</name>
    <dbReference type="NCBI Taxonomy" id="2980026"/>
    <lineage>
        <taxon>Bacteria</taxon>
        <taxon>Bacillati</taxon>
        <taxon>Bacillota</taxon>
        <taxon>Bacilli</taxon>
        <taxon>Bacillales</taxon>
        <taxon>Bacillaceae</taxon>
        <taxon>Fervidibacillus</taxon>
    </lineage>
</organism>
<evidence type="ECO:0000256" key="2">
    <source>
        <dbReference type="ARBA" id="ARBA00022730"/>
    </source>
</evidence>
<comment type="subunit">
    <text evidence="5">Associates with stalled 50S ribosomal subunits. Binds to RqcP.</text>
</comment>
<keyword evidence="2 5" id="KW-0699">rRNA-binding</keyword>
<dbReference type="PANTHER" id="PTHR15239:SF6">
    <property type="entry name" value="RIBOSOME QUALITY CONTROL COMPLEX SUBUNIT NEMF"/>
    <property type="match status" value="1"/>
</dbReference>
<dbReference type="GO" id="GO:0043023">
    <property type="term" value="F:ribosomal large subunit binding"/>
    <property type="evidence" value="ECO:0007669"/>
    <property type="project" value="UniProtKB-UniRule"/>
</dbReference>
<keyword evidence="1 5" id="KW-0820">tRNA-binding</keyword>
<keyword evidence="4 5" id="KW-0648">Protein biosynthesis</keyword>
<evidence type="ECO:0000256" key="5">
    <source>
        <dbReference type="HAMAP-Rule" id="MF_00844"/>
    </source>
</evidence>
<dbReference type="FunFam" id="2.30.310.10:FF:000004">
    <property type="entry name" value="Fibronectin-binding protein A"/>
    <property type="match status" value="1"/>
</dbReference>
<dbReference type="Gene3D" id="1.10.8.50">
    <property type="match status" value="1"/>
</dbReference>
<dbReference type="Proteomes" id="UP001164718">
    <property type="component" value="Chromosome"/>
</dbReference>
<dbReference type="PANTHER" id="PTHR15239">
    <property type="entry name" value="NUCLEAR EXPORT MEDIATOR FACTOR NEMF"/>
    <property type="match status" value="1"/>
</dbReference>
<dbReference type="Gene3D" id="2.30.310.10">
    <property type="entry name" value="ibrinogen binding protein from staphylococcus aureus domain"/>
    <property type="match status" value="1"/>
</dbReference>
<dbReference type="InterPro" id="IPR008532">
    <property type="entry name" value="NFACT_RNA-bd"/>
</dbReference>
<dbReference type="EMBL" id="CP106878">
    <property type="protein sequence ID" value="WAA10652.1"/>
    <property type="molecule type" value="Genomic_DNA"/>
</dbReference>
<dbReference type="Gene3D" id="3.40.970.40">
    <property type="entry name" value="fibrinogen binding protein from staphylococcus aureus domain like"/>
    <property type="match status" value="1"/>
</dbReference>
<dbReference type="HAMAP" id="MF_00844_B">
    <property type="entry name" value="RqcH_B"/>
    <property type="match status" value="1"/>
</dbReference>
<dbReference type="Pfam" id="PF05833">
    <property type="entry name" value="NFACT_N"/>
    <property type="match status" value="1"/>
</dbReference>
<feature type="domain" description="NFACT RNA-binding" evidence="6">
    <location>
        <begin position="450"/>
        <end position="539"/>
    </location>
</feature>
<gene>
    <name evidence="5" type="primary">rqcH</name>
    <name evidence="7" type="ORF">OE104_04865</name>
</gene>
<reference evidence="7" key="1">
    <citation type="submission" date="2022-09" db="EMBL/GenBank/DDBJ databases">
        <title>Complete Genomes of Fervidibacillus albus and Fervidibacillus halotolerans isolated from tidal flat sediments.</title>
        <authorList>
            <person name="Kwon K.K."/>
            <person name="Yang S.-H."/>
            <person name="Park M.J."/>
            <person name="Oh H.-M."/>
        </authorList>
    </citation>
    <scope>NUCLEOTIDE SEQUENCE</scope>
    <source>
        <strain evidence="7">MEBiC13591</strain>
    </source>
</reference>
<protein>
    <recommendedName>
        <fullName evidence="5">Rqc2 homolog RqcH</fullName>
        <shortName evidence="5">RqcH</shortName>
    </recommendedName>
</protein>
<dbReference type="KEGG" id="faf:OE104_04865"/>
<evidence type="ECO:0000313" key="7">
    <source>
        <dbReference type="EMBL" id="WAA10652.1"/>
    </source>
</evidence>
<comment type="similarity">
    <text evidence="5">Belongs to the NEMF family.</text>
</comment>
<sequence length="569" mass="66322">MSFDGLFTYAITKELQSLCGGRITKIHQPYPNELVLIVRKDGKNNKLLISAHPSYARIQLTDLTYENPKEPPMFCMLLRKHLEGFFIEKIEQKGLDRIIEFRIKGRNEIGDISYKQLIVEIMGKHSNIVLVDEQKQTIIDCIKHVSHSVNRYRALLPGHSYKWPPKQDKINPLSCSMEDFLAEIDFNRGRIDKQIVERFSGISPLFAKEIVYQSGIANRITLPETFMKLMEKIKSGNMTPNFIKTKHKDYFYLFPLKHLDGETSKFPTFSALLDRYYFEKAKRDRVRQIGGEIERFIRNEIDKNKEKRKKLHETLEEAKNSSIFQLYGELLTAHLYQAKKGMTEITVTNYYDEQEKTVTIPLDPNKTPSENAQYYFQKYQKGKNAISAIRTQLKLTEQEQHYFEGLFQQMETASPKDIDEIKEELIEQGYLRKRNRGKKKKQNELPKLEQYRSKDGTVIFVGKNNKQNDYLTMKLAKREEIWLHAKDIPGSHVVIRSVNPNEQTIEEAAILAAYFSKGRNSSNVPVDYTKVKYVRKPSGAKPGFVIYDHQQTVFVTPSIEKIYELSDTE</sequence>
<evidence type="ECO:0000256" key="1">
    <source>
        <dbReference type="ARBA" id="ARBA00022555"/>
    </source>
</evidence>
<dbReference type="GO" id="GO:1990112">
    <property type="term" value="C:RQC complex"/>
    <property type="evidence" value="ECO:0007669"/>
    <property type="project" value="TreeGrafter"/>
</dbReference>
<keyword evidence="8" id="KW-1185">Reference proteome</keyword>
<proteinExistence type="inferred from homology"/>
<dbReference type="RefSeq" id="WP_275418450.1">
    <property type="nucleotide sequence ID" value="NZ_CP106878.1"/>
</dbReference>
<keyword evidence="3 5" id="KW-0694">RNA-binding</keyword>
<evidence type="ECO:0000256" key="3">
    <source>
        <dbReference type="ARBA" id="ARBA00022884"/>
    </source>
</evidence>
<dbReference type="GO" id="GO:0072344">
    <property type="term" value="P:rescue of stalled ribosome"/>
    <property type="evidence" value="ECO:0007669"/>
    <property type="project" value="UniProtKB-UniRule"/>
</dbReference>
<comment type="function">
    <text evidence="5">Key component of the ribosome quality control system (RQC), a ribosome-associated complex that mediates the extraction of incompletely synthesized nascent chains from stalled ribosomes and their subsequent degradation. RqcH recruits Ala-charged tRNA, and with RqcP directs the elongation of stalled nascent chains on 50S ribosomal subunits, leading to non-templated C-terminal alanine extensions (Ala tail). The Ala tail promotes nascent chain degradation. May add between 1 and at least 8 Ala residues. Binds to stalled 50S ribosomal subunits.</text>
</comment>
<evidence type="ECO:0000256" key="4">
    <source>
        <dbReference type="ARBA" id="ARBA00022917"/>
    </source>
</evidence>
<dbReference type="GO" id="GO:0000049">
    <property type="term" value="F:tRNA binding"/>
    <property type="evidence" value="ECO:0007669"/>
    <property type="project" value="UniProtKB-UniRule"/>
</dbReference>